<dbReference type="NCBIfam" id="NF004861">
    <property type="entry name" value="PRK06217.1"/>
    <property type="match status" value="1"/>
</dbReference>
<dbReference type="Proteomes" id="UP000186308">
    <property type="component" value="Unassembled WGS sequence"/>
</dbReference>
<dbReference type="EMBL" id="FTNE01000011">
    <property type="protein sequence ID" value="SIQ89409.1"/>
    <property type="molecule type" value="Genomic_DNA"/>
</dbReference>
<protein>
    <submittedName>
        <fullName evidence="1">Adenylate kinase</fullName>
    </submittedName>
</protein>
<dbReference type="GO" id="GO:0016301">
    <property type="term" value="F:kinase activity"/>
    <property type="evidence" value="ECO:0007669"/>
    <property type="project" value="UniProtKB-KW"/>
</dbReference>
<dbReference type="PANTHER" id="PTHR37816:SF2">
    <property type="entry name" value="DNA TOPOLOGY MODULATION PROTEIN FLAR-RELATED PROTEIN"/>
    <property type="match status" value="1"/>
</dbReference>
<reference evidence="1 2" key="1">
    <citation type="submission" date="2017-01" db="EMBL/GenBank/DDBJ databases">
        <authorList>
            <person name="Varghese N."/>
            <person name="Submissions S."/>
        </authorList>
    </citation>
    <scope>NUCLEOTIDE SEQUENCE [LARGE SCALE GENOMIC DNA]</scope>
    <source>
        <strain evidence="1 2">ATCC 35905</strain>
    </source>
</reference>
<accession>A0A8G2FGF5</accession>
<dbReference type="Gene3D" id="3.40.50.300">
    <property type="entry name" value="P-loop containing nucleotide triphosphate hydrolases"/>
    <property type="match status" value="1"/>
</dbReference>
<organism evidence="1 2">
    <name type="scientific">Acidiphilium rubrum</name>
    <dbReference type="NCBI Taxonomy" id="526"/>
    <lineage>
        <taxon>Bacteria</taxon>
        <taxon>Pseudomonadati</taxon>
        <taxon>Pseudomonadota</taxon>
        <taxon>Alphaproteobacteria</taxon>
        <taxon>Acetobacterales</taxon>
        <taxon>Acidocellaceae</taxon>
        <taxon>Acidiphilium</taxon>
    </lineage>
</organism>
<evidence type="ECO:0000313" key="2">
    <source>
        <dbReference type="Proteomes" id="UP000186308"/>
    </source>
</evidence>
<dbReference type="AlphaFoldDB" id="A0A8G2FGF5"/>
<evidence type="ECO:0000313" key="1">
    <source>
        <dbReference type="EMBL" id="SIQ89409.1"/>
    </source>
</evidence>
<dbReference type="InterPro" id="IPR052922">
    <property type="entry name" value="Cytidylate_Kinase-2"/>
</dbReference>
<keyword evidence="1" id="KW-0808">Transferase</keyword>
<dbReference type="PANTHER" id="PTHR37816">
    <property type="entry name" value="YALI0E33011P"/>
    <property type="match status" value="1"/>
</dbReference>
<keyword evidence="2" id="KW-1185">Reference proteome</keyword>
<sequence>MPRVYVLGASGSGTTTLGDALAAALGVPHADSDDFLWLPTNPPFTTKRDADERRALLRARLPISGAWVFSGSALRWDDEIAPFYDLIVFLRLDPVERMARLRRREVDRYGERIAPGGDMAAIHTAFMEWAESYDGGGLEHRSLLSHETWLATQTAPILRLTTTDSVPSTIRKVKTQLYTDE</sequence>
<proteinExistence type="predicted"/>
<comment type="caution">
    <text evidence="1">The sequence shown here is derived from an EMBL/GenBank/DDBJ whole genome shotgun (WGS) entry which is preliminary data.</text>
</comment>
<dbReference type="SUPFAM" id="SSF52540">
    <property type="entry name" value="P-loop containing nucleoside triphosphate hydrolases"/>
    <property type="match status" value="1"/>
</dbReference>
<name>A0A8G2FGF5_ACIRU</name>
<gene>
    <name evidence="1" type="ORF">SAMN05421828_11147</name>
</gene>
<dbReference type="RefSeq" id="WP_029311885.1">
    <property type="nucleotide sequence ID" value="NZ_FTNE01000011.1"/>
</dbReference>
<keyword evidence="1" id="KW-0418">Kinase</keyword>
<dbReference type="InterPro" id="IPR027417">
    <property type="entry name" value="P-loop_NTPase"/>
</dbReference>
<dbReference type="OrthoDB" id="5508973at2"/>